<keyword evidence="4 8" id="KW-1003">Cell membrane</keyword>
<evidence type="ECO:0000256" key="8">
    <source>
        <dbReference type="RuleBase" id="RU365092"/>
    </source>
</evidence>
<dbReference type="NCBIfam" id="TIGR00795">
    <property type="entry name" value="lctP"/>
    <property type="match status" value="1"/>
</dbReference>
<feature type="transmembrane region" description="Helical" evidence="8">
    <location>
        <begin position="34"/>
        <end position="54"/>
    </location>
</feature>
<feature type="transmembrane region" description="Helical" evidence="8">
    <location>
        <begin position="449"/>
        <end position="472"/>
    </location>
</feature>
<feature type="transmembrane region" description="Helical" evidence="8">
    <location>
        <begin position="375"/>
        <end position="392"/>
    </location>
</feature>
<dbReference type="EMBL" id="LQXD01000073">
    <property type="protein sequence ID" value="OIJ20197.1"/>
    <property type="molecule type" value="Genomic_DNA"/>
</dbReference>
<keyword evidence="3 8" id="KW-0813">Transport</keyword>
<dbReference type="OrthoDB" id="9761056at2"/>
<dbReference type="KEGG" id="aia:AWH56_003435"/>
<evidence type="ECO:0000256" key="6">
    <source>
        <dbReference type="ARBA" id="ARBA00022989"/>
    </source>
</evidence>
<evidence type="ECO:0000256" key="7">
    <source>
        <dbReference type="ARBA" id="ARBA00023136"/>
    </source>
</evidence>
<dbReference type="EMBL" id="CP063356">
    <property type="protein sequence ID" value="QOY36721.1"/>
    <property type="molecule type" value="Genomic_DNA"/>
</dbReference>
<comment type="subcellular location">
    <subcellularLocation>
        <location evidence="1 8">Cell membrane</location>
        <topology evidence="1 8">Multi-pass membrane protein</topology>
    </subcellularLocation>
</comment>
<feature type="transmembrane region" description="Helical" evidence="8">
    <location>
        <begin position="60"/>
        <end position="80"/>
    </location>
</feature>
<protein>
    <recommendedName>
        <fullName evidence="8">L-lactate permease</fullName>
    </recommendedName>
</protein>
<evidence type="ECO:0000313" key="10">
    <source>
        <dbReference type="EMBL" id="OIJ20197.1"/>
    </source>
</evidence>
<dbReference type="InterPro" id="IPR003804">
    <property type="entry name" value="Lactate_perm"/>
</dbReference>
<feature type="transmembrane region" description="Helical" evidence="8">
    <location>
        <begin position="236"/>
        <end position="259"/>
    </location>
</feature>
<dbReference type="PANTHER" id="PTHR30003:SF0">
    <property type="entry name" value="GLYCOLATE PERMEASE GLCA-RELATED"/>
    <property type="match status" value="1"/>
</dbReference>
<feature type="transmembrane region" description="Helical" evidence="8">
    <location>
        <begin position="154"/>
        <end position="171"/>
    </location>
</feature>
<organism evidence="9 12">
    <name type="scientific">Anaerobacillus isosaccharinicus</name>
    <dbReference type="NCBI Taxonomy" id="1532552"/>
    <lineage>
        <taxon>Bacteria</taxon>
        <taxon>Bacillati</taxon>
        <taxon>Bacillota</taxon>
        <taxon>Bacilli</taxon>
        <taxon>Bacillales</taxon>
        <taxon>Bacillaceae</taxon>
        <taxon>Anaerobacillus</taxon>
    </lineage>
</organism>
<dbReference type="GO" id="GO:0015295">
    <property type="term" value="F:solute:proton symporter activity"/>
    <property type="evidence" value="ECO:0007669"/>
    <property type="project" value="TreeGrafter"/>
</dbReference>
<dbReference type="Pfam" id="PF02652">
    <property type="entry name" value="Lactate_perm"/>
    <property type="match status" value="1"/>
</dbReference>
<evidence type="ECO:0000256" key="2">
    <source>
        <dbReference type="ARBA" id="ARBA00010100"/>
    </source>
</evidence>
<feature type="transmembrane region" description="Helical" evidence="8">
    <location>
        <begin position="101"/>
        <end position="121"/>
    </location>
</feature>
<keyword evidence="7 8" id="KW-0472">Membrane</keyword>
<accession>A0A1S2LEC5</accession>
<keyword evidence="6 8" id="KW-1133">Transmembrane helix</keyword>
<evidence type="ECO:0000256" key="4">
    <source>
        <dbReference type="ARBA" id="ARBA00022475"/>
    </source>
</evidence>
<dbReference type="GO" id="GO:0005886">
    <property type="term" value="C:plasma membrane"/>
    <property type="evidence" value="ECO:0007669"/>
    <property type="project" value="UniProtKB-SubCell"/>
</dbReference>
<dbReference type="Proteomes" id="UP000180175">
    <property type="component" value="Chromosome"/>
</dbReference>
<keyword evidence="5 8" id="KW-0812">Transmembrane</keyword>
<comment type="similarity">
    <text evidence="2 8">Belongs to the lactate permease family.</text>
</comment>
<feature type="transmembrane region" description="Helical" evidence="8">
    <location>
        <begin position="265"/>
        <end position="285"/>
    </location>
</feature>
<feature type="transmembrane region" description="Helical" evidence="8">
    <location>
        <begin position="510"/>
        <end position="530"/>
    </location>
</feature>
<feature type="transmembrane region" description="Helical" evidence="8">
    <location>
        <begin position="6"/>
        <end position="22"/>
    </location>
</feature>
<proteinExistence type="inferred from homology"/>
<reference evidence="11 12" key="2">
    <citation type="journal article" date="2017" name="Genome Announc.">
        <title>Draft Genome Sequences of Four Alkaliphilic Bacteria Belonging to the Anaerobacillus Genus.</title>
        <authorList>
            <person name="Bassil N.M."/>
            <person name="Lloyd J.R."/>
        </authorList>
    </citation>
    <scope>NUCLEOTIDE SEQUENCE [LARGE SCALE GENOMIC DNA]</scope>
    <source>
        <strain evidence="11 12">NB2006</strain>
    </source>
</reference>
<dbReference type="RefSeq" id="WP_071316706.1">
    <property type="nucleotide sequence ID" value="NZ_CP063356.2"/>
</dbReference>
<name>A0A1S2LEC5_9BACI</name>
<feature type="transmembrane region" description="Helical" evidence="8">
    <location>
        <begin position="206"/>
        <end position="224"/>
    </location>
</feature>
<feature type="transmembrane region" description="Helical" evidence="8">
    <location>
        <begin position="325"/>
        <end position="344"/>
    </location>
</feature>
<sequence length="561" mass="59906">MFFTSLVALTPIIAVLLFLVVLRMPAVKAMPISLLATALLAVLYWKVPVIQVLAASLEGIIIGISILYIVFGAILLLNTLKLSGAIDTIRNSFLGITADRRVQLIIIAWLFGAFIEGAAGFGTPAAIAAPLLVALGFPPLAAVVLALIADSSPVSFGAVGTPIIVGVNQGLQEGSEISPVVQTYLGDMAILDYMHVIGAQVMTVDVFTGTLLPLILVVLLTKFFGENRSLKEGLKIWKFAIFAGLSFTLPALFVATFLGPEFPSIFGGLIGLMIVVPAAKKGFLLPKETWDFPKRADWLQVWIGQEYASEASQVKEKGMKKELPLLLAWIPYLLVGLFLVLTRLEVLPLKQWLLSFRISWNNILGTGIGTSLQPLYLPGTVFVLVVLITFFVHKMSSSQLAQTFSMSGRAIVGSAIALFTAVPMVRIFINSGLNNANLQSMPIELANTASALMGGSWPLVAPLIGALGSFISGSATFSNMMFSLFQFSVADQIGVDPTIVLSMQVLGANAGNMICVLNVVAAASVVGLLGKEGTIIRMTLGPMLYYSLFSGIIGMIFAYLL</sequence>
<dbReference type="PANTHER" id="PTHR30003">
    <property type="entry name" value="L-LACTATE PERMEASE"/>
    <property type="match status" value="1"/>
</dbReference>
<evidence type="ECO:0000313" key="12">
    <source>
        <dbReference type="Proteomes" id="UP000180175"/>
    </source>
</evidence>
<comment type="caution">
    <text evidence="8">Lacks conserved residue(s) required for the propagation of feature annotation.</text>
</comment>
<reference evidence="9 12" key="1">
    <citation type="submission" date="2016-10" db="EMBL/GenBank/DDBJ databases">
        <title>Draft genome sequences of four alkaliphilic bacteria belonging to the Anaerobacillus genus.</title>
        <authorList>
            <person name="Bassil N.M."/>
            <person name="Lloyd J.R."/>
        </authorList>
    </citation>
    <scope>NUCLEOTIDE SEQUENCE [LARGE SCALE GENOMIC DNA]</scope>
    <source>
        <strain evidence="9 12">NB2006</strain>
    </source>
</reference>
<reference evidence="11" key="4">
    <citation type="submission" date="2020-10" db="EMBL/GenBank/DDBJ databases">
        <authorList>
            <person name="Bassil N.M."/>
            <person name="Lloyd J.R."/>
        </authorList>
    </citation>
    <scope>NUCLEOTIDE SEQUENCE</scope>
    <source>
        <strain evidence="11">NB2006</strain>
    </source>
</reference>
<keyword evidence="12" id="KW-1185">Reference proteome</keyword>
<evidence type="ECO:0000256" key="5">
    <source>
        <dbReference type="ARBA" id="ARBA00022692"/>
    </source>
</evidence>
<gene>
    <name evidence="11" type="ORF">AWH56_003435</name>
    <name evidence="10" type="ORF">AWH56_08310</name>
    <name evidence="9" type="ORF">AWH56_17115</name>
</gene>
<comment type="function">
    <text evidence="8">Uptake of L-lactate across the membrane. Can also transport D-lactate and glycolate.</text>
</comment>
<evidence type="ECO:0000256" key="1">
    <source>
        <dbReference type="ARBA" id="ARBA00004651"/>
    </source>
</evidence>
<evidence type="ECO:0000256" key="3">
    <source>
        <dbReference type="ARBA" id="ARBA00022448"/>
    </source>
</evidence>
<feature type="transmembrane region" description="Helical" evidence="8">
    <location>
        <begin position="542"/>
        <end position="560"/>
    </location>
</feature>
<feature type="transmembrane region" description="Helical" evidence="8">
    <location>
        <begin position="404"/>
        <end position="429"/>
    </location>
</feature>
<evidence type="ECO:0000313" key="9">
    <source>
        <dbReference type="EMBL" id="OIJ10077.1"/>
    </source>
</evidence>
<dbReference type="EMBL" id="LQXD01000148">
    <property type="protein sequence ID" value="OIJ10077.1"/>
    <property type="molecule type" value="Genomic_DNA"/>
</dbReference>
<feature type="transmembrane region" description="Helical" evidence="8">
    <location>
        <begin position="127"/>
        <end position="147"/>
    </location>
</feature>
<dbReference type="GO" id="GO:0015129">
    <property type="term" value="F:lactate transmembrane transporter activity"/>
    <property type="evidence" value="ECO:0007669"/>
    <property type="project" value="UniProtKB-UniRule"/>
</dbReference>
<reference evidence="11 12" key="3">
    <citation type="journal article" date="2019" name="Int. J. Syst. Evol. Microbiol.">
        <title>Anaerobacillus isosaccharinicus sp. nov., an alkaliphilic bacterium which degrades isosaccharinic acid.</title>
        <authorList>
            <person name="Bassil N.M."/>
            <person name="Lloyd J.R."/>
        </authorList>
    </citation>
    <scope>NUCLEOTIDE SEQUENCE [LARGE SCALE GENOMIC DNA]</scope>
    <source>
        <strain evidence="11 12">NB2006</strain>
    </source>
</reference>
<dbReference type="AlphaFoldDB" id="A0A1S2LEC5"/>
<evidence type="ECO:0000313" key="11">
    <source>
        <dbReference type="EMBL" id="QOY36721.1"/>
    </source>
</evidence>